<name>E4RXH4_LEAB4</name>
<dbReference type="Proteomes" id="UP000007435">
    <property type="component" value="Chromosome"/>
</dbReference>
<dbReference type="KEGG" id="lby:Lbys_0553"/>
<sequence length="64" mass="6952">MSIYTALITFFVTLKNSVTESSNSTSSEGVTLPAPPKSSPVRLVIWLSKGFKDCMVTENALVKE</sequence>
<gene>
    <name evidence="1" type="ordered locus">Lbys_0553</name>
</gene>
<dbReference type="EMBL" id="CP002305">
    <property type="protein sequence ID" value="ADQ16319.1"/>
    <property type="molecule type" value="Genomic_DNA"/>
</dbReference>
<organism evidence="1 2">
    <name type="scientific">Leadbetterella byssophila (strain DSM 17132 / JCM 16389 / KACC 11308 / NBRC 106382 / 4M15)</name>
    <dbReference type="NCBI Taxonomy" id="649349"/>
    <lineage>
        <taxon>Bacteria</taxon>
        <taxon>Pseudomonadati</taxon>
        <taxon>Bacteroidota</taxon>
        <taxon>Cytophagia</taxon>
        <taxon>Cytophagales</taxon>
        <taxon>Leadbetterellaceae</taxon>
        <taxon>Leadbetterella</taxon>
    </lineage>
</organism>
<dbReference type="AlphaFoldDB" id="E4RXH4"/>
<evidence type="ECO:0000313" key="1">
    <source>
        <dbReference type="EMBL" id="ADQ16319.1"/>
    </source>
</evidence>
<proteinExistence type="predicted"/>
<keyword evidence="2" id="KW-1185">Reference proteome</keyword>
<reference evidence="1 2" key="2">
    <citation type="journal article" date="2011" name="Stand. Genomic Sci.">
        <title>Complete genome sequence of Leadbetterella byssophila type strain (4M15).</title>
        <authorList>
            <person name="Abt B."/>
            <person name="Teshima H."/>
            <person name="Lucas S."/>
            <person name="Lapidus A."/>
            <person name="Del Rio T.G."/>
            <person name="Nolan M."/>
            <person name="Tice H."/>
            <person name="Cheng J.F."/>
            <person name="Pitluck S."/>
            <person name="Liolios K."/>
            <person name="Pagani I."/>
            <person name="Ivanova N."/>
            <person name="Mavromatis K."/>
            <person name="Pati A."/>
            <person name="Tapia R."/>
            <person name="Han C."/>
            <person name="Goodwin L."/>
            <person name="Chen A."/>
            <person name="Palaniappan K."/>
            <person name="Land M."/>
            <person name="Hauser L."/>
            <person name="Chang Y.J."/>
            <person name="Jeffries C.D."/>
            <person name="Rohde M."/>
            <person name="Goker M."/>
            <person name="Tindall B.J."/>
            <person name="Detter J.C."/>
            <person name="Woyke T."/>
            <person name="Bristow J."/>
            <person name="Eisen J.A."/>
            <person name="Markowitz V."/>
            <person name="Hugenholtz P."/>
            <person name="Klenk H.P."/>
            <person name="Kyrpides N.C."/>
        </authorList>
    </citation>
    <scope>NUCLEOTIDE SEQUENCE [LARGE SCALE GENOMIC DNA]</scope>
    <source>
        <strain evidence="2">DSM 17132 / JCM 16389 / KACC 11308 / NBRC 106382 / 4M15</strain>
    </source>
</reference>
<evidence type="ECO:0000313" key="2">
    <source>
        <dbReference type="Proteomes" id="UP000007435"/>
    </source>
</evidence>
<reference key="1">
    <citation type="submission" date="2010-11" db="EMBL/GenBank/DDBJ databases">
        <title>The complete genome of Leadbetterella byssophila DSM 17132.</title>
        <authorList>
            <consortium name="US DOE Joint Genome Institute (JGI-PGF)"/>
            <person name="Lucas S."/>
            <person name="Copeland A."/>
            <person name="Lapidus A."/>
            <person name="Glavina del Rio T."/>
            <person name="Dalin E."/>
            <person name="Tice H."/>
            <person name="Bruce D."/>
            <person name="Goodwin L."/>
            <person name="Pitluck S."/>
            <person name="Kyrpides N."/>
            <person name="Mavromatis K."/>
            <person name="Ivanova N."/>
            <person name="Teshima H."/>
            <person name="Brettin T."/>
            <person name="Detter J.C."/>
            <person name="Han C."/>
            <person name="Tapia R."/>
            <person name="Land M."/>
            <person name="Hauser L."/>
            <person name="Markowitz V."/>
            <person name="Cheng J.-F."/>
            <person name="Hugenholtz P."/>
            <person name="Woyke T."/>
            <person name="Wu D."/>
            <person name="Tindall B."/>
            <person name="Pomrenke H.G."/>
            <person name="Brambilla E."/>
            <person name="Klenk H.-P."/>
            <person name="Eisen J.A."/>
        </authorList>
    </citation>
    <scope>NUCLEOTIDE SEQUENCE [LARGE SCALE GENOMIC DNA]</scope>
    <source>
        <strain>DSM 17132</strain>
    </source>
</reference>
<protein>
    <submittedName>
        <fullName evidence="1">Uncharacterized protein</fullName>
    </submittedName>
</protein>
<dbReference type="STRING" id="649349.Lbys_0553"/>
<accession>E4RXH4</accession>
<dbReference type="HOGENOM" id="CLU_2862250_0_0_10"/>